<dbReference type="InterPro" id="IPR000742">
    <property type="entry name" value="EGF"/>
</dbReference>
<keyword evidence="5" id="KW-0472">Membrane</keyword>
<feature type="domain" description="EGF-like" evidence="7">
    <location>
        <begin position="851"/>
        <end position="890"/>
    </location>
</feature>
<feature type="disulfide bond" evidence="4">
    <location>
        <begin position="122"/>
        <end position="131"/>
    </location>
</feature>
<dbReference type="InterPro" id="IPR001791">
    <property type="entry name" value="Laminin_G"/>
</dbReference>
<feature type="domain" description="EGF-like" evidence="7">
    <location>
        <begin position="96"/>
        <end position="132"/>
    </location>
</feature>
<dbReference type="InterPro" id="IPR000152">
    <property type="entry name" value="EGF-type_Asp/Asn_hydroxyl_site"/>
</dbReference>
<feature type="disulfide bond" evidence="4">
    <location>
        <begin position="962"/>
        <end position="971"/>
    </location>
</feature>
<dbReference type="PROSITE" id="PS50025">
    <property type="entry name" value="LAM_G_DOMAIN"/>
    <property type="match status" value="2"/>
</dbReference>
<feature type="disulfide bond" evidence="4">
    <location>
        <begin position="1041"/>
        <end position="1050"/>
    </location>
</feature>
<feature type="disulfide bond" evidence="4">
    <location>
        <begin position="727"/>
        <end position="736"/>
    </location>
</feature>
<dbReference type="Pfam" id="PF02210">
    <property type="entry name" value="Laminin_G_2"/>
    <property type="match status" value="1"/>
</dbReference>
<sequence length="1346" mass="140567">MPSRATRSTPTKLYMVAEVNQPSVRFSSSGVIFDDAMLLAGVAQVELHSPGVRFSLQQAFTGCLQDVRSSAIQDGVLDLAELLDGAALSPTPGCARTRVCDEVTCENEGVCVDMWTHAHCQCIAGYTGDDCSFQTSATFTNRSLLHFPEMSRDAAALSTDAGRSKDAQRSRDAALIRDEERKRDAALWSDVIDEVTVSVTLASPERPGSLLYTLGSDSQLAVYMVNASVHVIVLTLAGEVRVNLTDYQLTNGWYTLHVKALMDHIIVKVEDASGSVMAQGVAITPRPLAVGYPLFLGVVHPAATADMWRLRLPATAGFSGCARNLTVNRRPVNLASARGYLGDRVDPPAAGRGCSADRNCDRNACGGGAACEGTWAGPRCLCPPHLTGETCDKARAFTLSGDDSYVYVAVDTTVAAFGDRGSLEFRTRDVEAPLLVLEAYGGSGNLEYSMNVQIVDSGLLVSTYKAGTLQSSLDLLPSLVSDGAWHTLAWTFSDTGVTIVVDGNHTASFGHALRVYIGARGPIVKLHVGADPLALGHYSGFMHGCIRNVTLDGRMLLLGAALPGDGIQIDMSNAVSGAGDGCTGRPACASNPCPANAACRDVWNAHACDCRPGWQGDGCYVSVDDCADHACATGATCVDSHRGYTCACPEGFTGPRCDDVAAACDSAPCWPDSTIACVSVFPGDFDCFCRPGFAGKTCGDDVDDCASAPCRNNGTCVDDVGGYSCVCPREYVGQSCERYSACSSDPCLNEGECSDAEATFTCRCVSGFGGARCEDYDWCLNASCSNGATCRPDARNYSCECAAGYTGALCERVDRCASAPCQNNGTCVADDERGFTCVCADHHQGALCEEAVDRCESSPCLNGGSCWSDGGAAAAFACECTPGWEGTFCETDIAECESSPCLNNGTCIDSATAGDFFPGYSCACAEGYSGATCAEETDECAGAPCKNNGTCLDLVAAYSCECVAGFSGVNCEMDIRGCSSSPCVNNGTCETGDGGEQGGYACRCAVGFTGALCGTNIDDCADHRCANGRCVDGVATYTCACEPGFGGALCDEVMDACYSAPCANNGTCSYVGLCSCHHVVARCGWHDETCQLARCVRAPGCKTHSRSYNCDCAGTGYAGALCERDVDECSDGAACVRGVCVNAPGSYACDCAGTGYAGALCERDVDECMEEAEPCGPRAACVNAPGSYTCVCPPFVASPCRNGGGCAVAAATKEIACNCTGTGYAGRWCSDDVDECQGALHACHGAATCVNHPGNYSCVCSEEYTGTLCDTSIGGEAAPLSARALAILLPFLVILLCLAAVVIWSVWYVRRSRKMKGKYRPSVAEESHGVPIPMTTVPQSNEERLV</sequence>
<feature type="domain" description="EGF-like" evidence="7">
    <location>
        <begin position="892"/>
        <end position="934"/>
    </location>
</feature>
<feature type="domain" description="EGF-like" evidence="7">
    <location>
        <begin position="701"/>
        <end position="737"/>
    </location>
</feature>
<feature type="domain" description="EGF-like" evidence="7">
    <location>
        <begin position="584"/>
        <end position="620"/>
    </location>
</feature>
<dbReference type="PROSITE" id="PS00010">
    <property type="entry name" value="ASX_HYDROXYL"/>
    <property type="match status" value="8"/>
</dbReference>
<keyword evidence="3 4" id="KW-1015">Disulfide bond</keyword>
<dbReference type="CDD" id="cd00054">
    <property type="entry name" value="EGF_CA"/>
    <property type="match status" value="10"/>
</dbReference>
<dbReference type="Pfam" id="PF00008">
    <property type="entry name" value="EGF"/>
    <property type="match status" value="12"/>
</dbReference>
<feature type="transmembrane region" description="Helical" evidence="5">
    <location>
        <begin position="1287"/>
        <end position="1309"/>
    </location>
</feature>
<dbReference type="PROSITE" id="PS01187">
    <property type="entry name" value="EGF_CA"/>
    <property type="match status" value="5"/>
</dbReference>
<feature type="disulfide bond" evidence="4">
    <location>
        <begin position="880"/>
        <end position="889"/>
    </location>
</feature>
<keyword evidence="5" id="KW-0812">Transmembrane</keyword>
<dbReference type="Gene3D" id="2.10.25.10">
    <property type="entry name" value="Laminin"/>
    <property type="match status" value="16"/>
</dbReference>
<keyword evidence="2" id="KW-0677">Repeat</keyword>
<protein>
    <submittedName>
        <fullName evidence="9">Fibropellin-1-like</fullName>
    </submittedName>
</protein>
<evidence type="ECO:0000256" key="2">
    <source>
        <dbReference type="ARBA" id="ARBA00022737"/>
    </source>
</evidence>
<feature type="disulfide bond" evidence="4">
    <location>
        <begin position="382"/>
        <end position="391"/>
    </location>
</feature>
<feature type="domain" description="EGF-like" evidence="7">
    <location>
        <begin position="812"/>
        <end position="849"/>
    </location>
</feature>
<feature type="domain" description="EGF-like" evidence="7">
    <location>
        <begin position="1232"/>
        <end position="1270"/>
    </location>
</feature>
<name>A0ABM1E9I2_PRICU</name>
<evidence type="ECO:0000259" key="6">
    <source>
        <dbReference type="PROSITE" id="PS50025"/>
    </source>
</evidence>
<feature type="domain" description="EGF-like" evidence="7">
    <location>
        <begin position="622"/>
        <end position="658"/>
    </location>
</feature>
<dbReference type="PROSITE" id="PS01186">
    <property type="entry name" value="EGF_2"/>
    <property type="match status" value="11"/>
</dbReference>
<reference evidence="9" key="1">
    <citation type="submission" date="2025-08" db="UniProtKB">
        <authorList>
            <consortium name="RefSeq"/>
        </authorList>
    </citation>
    <scope>IDENTIFICATION</scope>
</reference>
<dbReference type="SUPFAM" id="SSF57184">
    <property type="entry name" value="Growth factor receptor domain"/>
    <property type="match status" value="1"/>
</dbReference>
<keyword evidence="8" id="KW-1185">Reference proteome</keyword>
<evidence type="ECO:0000313" key="8">
    <source>
        <dbReference type="Proteomes" id="UP000695022"/>
    </source>
</evidence>
<dbReference type="SMART" id="SM00179">
    <property type="entry name" value="EGF_CA"/>
    <property type="match status" value="17"/>
</dbReference>
<feature type="disulfide bond" evidence="4">
    <location>
        <begin position="801"/>
        <end position="810"/>
    </location>
</feature>
<dbReference type="SMART" id="SM00181">
    <property type="entry name" value="EGF"/>
    <property type="match status" value="19"/>
</dbReference>
<feature type="domain" description="Laminin G" evidence="6">
    <location>
        <begin position="395"/>
        <end position="582"/>
    </location>
</feature>
<accession>A0ABM1E9I2</accession>
<feature type="disulfide bond" evidence="4">
    <location>
        <begin position="648"/>
        <end position="657"/>
    </location>
</feature>
<feature type="domain" description="EGF-like" evidence="7">
    <location>
        <begin position="738"/>
        <end position="774"/>
    </location>
</feature>
<evidence type="ECO:0000313" key="9">
    <source>
        <dbReference type="RefSeq" id="XP_014668853.1"/>
    </source>
</evidence>
<evidence type="ECO:0000259" key="7">
    <source>
        <dbReference type="PROSITE" id="PS50026"/>
    </source>
</evidence>
<gene>
    <name evidence="9" type="primary">LOC106810094</name>
</gene>
<feature type="domain" description="EGF-like" evidence="7">
    <location>
        <begin position="1164"/>
        <end position="1201"/>
    </location>
</feature>
<feature type="disulfide bond" evidence="4">
    <location>
        <begin position="839"/>
        <end position="848"/>
    </location>
</feature>
<dbReference type="Proteomes" id="UP000695022">
    <property type="component" value="Unplaced"/>
</dbReference>
<dbReference type="PANTHER" id="PTHR12916:SF9">
    <property type="entry name" value="NEUROGENIC LOCUS NOTCH HOMOLOG PROTEIN 1-RELATED"/>
    <property type="match status" value="1"/>
</dbReference>
<dbReference type="InterPro" id="IPR013320">
    <property type="entry name" value="ConA-like_dom_sf"/>
</dbReference>
<dbReference type="SMART" id="SM00282">
    <property type="entry name" value="LamG"/>
    <property type="match status" value="2"/>
</dbReference>
<dbReference type="CDD" id="cd00110">
    <property type="entry name" value="LamG"/>
    <property type="match status" value="2"/>
</dbReference>
<feature type="domain" description="EGF-like" evidence="7">
    <location>
        <begin position="936"/>
        <end position="972"/>
    </location>
</feature>
<feature type="disulfide bond" evidence="4">
    <location>
        <begin position="764"/>
        <end position="773"/>
    </location>
</feature>
<evidence type="ECO:0000256" key="1">
    <source>
        <dbReference type="ARBA" id="ARBA00022536"/>
    </source>
</evidence>
<keyword evidence="1 4" id="KW-0245">EGF-like domain</keyword>
<feature type="domain" description="EGF-like" evidence="7">
    <location>
        <begin position="1016"/>
        <end position="1051"/>
    </location>
</feature>
<dbReference type="PANTHER" id="PTHR12916">
    <property type="entry name" value="CYTOCHROME C OXIDASE POLYPEPTIDE VIC-2"/>
    <property type="match status" value="1"/>
</dbReference>
<dbReference type="RefSeq" id="XP_014668853.1">
    <property type="nucleotide sequence ID" value="XM_014813367.1"/>
</dbReference>
<dbReference type="Gene3D" id="2.60.120.200">
    <property type="match status" value="2"/>
</dbReference>
<dbReference type="SUPFAM" id="SSF49899">
    <property type="entry name" value="Concanavalin A-like lectins/glucanases"/>
    <property type="match status" value="2"/>
</dbReference>
<dbReference type="Pfam" id="PF07645">
    <property type="entry name" value="EGF_CA"/>
    <property type="match status" value="3"/>
</dbReference>
<dbReference type="PROSITE" id="PS00022">
    <property type="entry name" value="EGF_1"/>
    <property type="match status" value="15"/>
</dbReference>
<feature type="disulfide bond" evidence="4">
    <location>
        <begin position="1004"/>
        <end position="1013"/>
    </location>
</feature>
<evidence type="ECO:0000256" key="3">
    <source>
        <dbReference type="ARBA" id="ARBA00023157"/>
    </source>
</evidence>
<feature type="domain" description="EGF-like" evidence="7">
    <location>
        <begin position="775"/>
        <end position="811"/>
    </location>
</feature>
<feature type="disulfide bond" evidence="4">
    <location>
        <begin position="610"/>
        <end position="619"/>
    </location>
</feature>
<evidence type="ECO:0000256" key="5">
    <source>
        <dbReference type="SAM" id="Phobius"/>
    </source>
</evidence>
<proteinExistence type="predicted"/>
<dbReference type="InterPro" id="IPR049883">
    <property type="entry name" value="NOTCH1_EGF-like"/>
</dbReference>
<dbReference type="InterPro" id="IPR018097">
    <property type="entry name" value="EGF_Ca-bd_CS"/>
</dbReference>
<dbReference type="InterPro" id="IPR001881">
    <property type="entry name" value="EGF-like_Ca-bd_dom"/>
</dbReference>
<feature type="domain" description="EGF-like" evidence="7">
    <location>
        <begin position="356"/>
        <end position="392"/>
    </location>
</feature>
<feature type="disulfide bond" evidence="4">
    <location>
        <begin position="1260"/>
        <end position="1269"/>
    </location>
</feature>
<dbReference type="InterPro" id="IPR009030">
    <property type="entry name" value="Growth_fac_rcpt_cys_sf"/>
</dbReference>
<feature type="domain" description="EGF-like" evidence="7">
    <location>
        <begin position="1125"/>
        <end position="1162"/>
    </location>
</feature>
<feature type="disulfide bond" evidence="4">
    <location>
        <begin position="924"/>
        <end position="933"/>
    </location>
</feature>
<evidence type="ECO:0000256" key="4">
    <source>
        <dbReference type="PROSITE-ProRule" id="PRU00076"/>
    </source>
</evidence>
<feature type="domain" description="EGF-like" evidence="7">
    <location>
        <begin position="974"/>
        <end position="1014"/>
    </location>
</feature>
<dbReference type="SUPFAM" id="SSF57196">
    <property type="entry name" value="EGF/Laminin"/>
    <property type="match status" value="12"/>
</dbReference>
<feature type="domain" description="Laminin G" evidence="6">
    <location>
        <begin position="164"/>
        <end position="354"/>
    </location>
</feature>
<dbReference type="GeneID" id="106810094"/>
<dbReference type="Pfam" id="PF00054">
    <property type="entry name" value="Laminin_G_1"/>
    <property type="match status" value="1"/>
</dbReference>
<organism evidence="8 9">
    <name type="scientific">Priapulus caudatus</name>
    <name type="common">Priapulid worm</name>
    <dbReference type="NCBI Taxonomy" id="37621"/>
    <lineage>
        <taxon>Eukaryota</taxon>
        <taxon>Metazoa</taxon>
        <taxon>Ecdysozoa</taxon>
        <taxon>Scalidophora</taxon>
        <taxon>Priapulida</taxon>
        <taxon>Priapulimorpha</taxon>
        <taxon>Priapulimorphida</taxon>
        <taxon>Priapulidae</taxon>
        <taxon>Priapulus</taxon>
    </lineage>
</organism>
<comment type="caution">
    <text evidence="4">Lacks conserved residue(s) required for the propagation of feature annotation.</text>
</comment>
<dbReference type="PROSITE" id="PS50026">
    <property type="entry name" value="EGF_3"/>
    <property type="match status" value="17"/>
</dbReference>
<keyword evidence="5" id="KW-1133">Transmembrane helix</keyword>
<feature type="disulfide bond" evidence="4">
    <location>
        <begin position="1020"/>
        <end position="1030"/>
    </location>
</feature>
<feature type="domain" description="EGF-like" evidence="7">
    <location>
        <begin position="1086"/>
        <end position="1123"/>
    </location>
</feature>